<protein>
    <submittedName>
        <fullName evidence="2">VOC family protein</fullName>
    </submittedName>
</protein>
<feature type="domain" description="VOC" evidence="1">
    <location>
        <begin position="134"/>
        <end position="250"/>
    </location>
</feature>
<dbReference type="RefSeq" id="WP_219548277.1">
    <property type="nucleotide sequence ID" value="NZ_JAHKRN010000038.1"/>
</dbReference>
<evidence type="ECO:0000259" key="1">
    <source>
        <dbReference type="PROSITE" id="PS51819"/>
    </source>
</evidence>
<dbReference type="InterPro" id="IPR052164">
    <property type="entry name" value="Anthracycline_SecMetBiosynth"/>
</dbReference>
<organism evidence="2 3">
    <name type="scientific">Nonomuraea harbinensis</name>
    <dbReference type="NCBI Taxonomy" id="1286938"/>
    <lineage>
        <taxon>Bacteria</taxon>
        <taxon>Bacillati</taxon>
        <taxon>Actinomycetota</taxon>
        <taxon>Actinomycetes</taxon>
        <taxon>Streptosporangiales</taxon>
        <taxon>Streptosporangiaceae</taxon>
        <taxon>Nonomuraea</taxon>
    </lineage>
</organism>
<sequence length="252" mass="26730">MLTTEFLPGSPCWVDVGSPDIESTAGFYSDLFGWRFQPAMEGYGFWQADGKTVAAAGSVMEEGAAASWMVYFQTPDCDATAKAVELAGGLVRAQPFDIEGQGRMAQFTDPAGAEFAAWQPGGTRGLDVVTDPGSFAWAELFVPDTDGIRGFYRSVFGWRFDDVDMGDLTYPVASPAEGGADSSMAGLVGLPPGDRAHWVPFFEVPDCDGVVARCQELGGTVRTPVDDVPGVGRIAYLSDPHGARFAVITSTA</sequence>
<dbReference type="PANTHER" id="PTHR33993">
    <property type="entry name" value="GLYOXALASE-RELATED"/>
    <property type="match status" value="1"/>
</dbReference>
<feature type="domain" description="VOC" evidence="1">
    <location>
        <begin position="10"/>
        <end position="120"/>
    </location>
</feature>
<comment type="caution">
    <text evidence="2">The sequence shown here is derived from an EMBL/GenBank/DDBJ whole genome shotgun (WGS) entry which is preliminary data.</text>
</comment>
<proteinExistence type="predicted"/>
<evidence type="ECO:0000313" key="3">
    <source>
        <dbReference type="Proteomes" id="UP001596096"/>
    </source>
</evidence>
<dbReference type="InterPro" id="IPR037523">
    <property type="entry name" value="VOC_core"/>
</dbReference>
<gene>
    <name evidence="2" type="ORF">ACFPUY_27380</name>
</gene>
<evidence type="ECO:0000313" key="2">
    <source>
        <dbReference type="EMBL" id="MFC5818838.1"/>
    </source>
</evidence>
<reference evidence="3" key="1">
    <citation type="journal article" date="2019" name="Int. J. Syst. Evol. Microbiol.">
        <title>The Global Catalogue of Microorganisms (GCM) 10K type strain sequencing project: providing services to taxonomists for standard genome sequencing and annotation.</title>
        <authorList>
            <consortium name="The Broad Institute Genomics Platform"/>
            <consortium name="The Broad Institute Genome Sequencing Center for Infectious Disease"/>
            <person name="Wu L."/>
            <person name="Ma J."/>
        </authorList>
    </citation>
    <scope>NUCLEOTIDE SEQUENCE [LARGE SCALE GENOMIC DNA]</scope>
    <source>
        <strain evidence="3">CGMCC 4.7106</strain>
    </source>
</reference>
<dbReference type="InterPro" id="IPR004360">
    <property type="entry name" value="Glyas_Fos-R_dOase_dom"/>
</dbReference>
<accession>A0ABW1C1U0</accession>
<name>A0ABW1C1U0_9ACTN</name>
<dbReference type="Pfam" id="PF00903">
    <property type="entry name" value="Glyoxalase"/>
    <property type="match status" value="2"/>
</dbReference>
<dbReference type="EMBL" id="JBHSNW010000015">
    <property type="protein sequence ID" value="MFC5818838.1"/>
    <property type="molecule type" value="Genomic_DNA"/>
</dbReference>
<dbReference type="PROSITE" id="PS51819">
    <property type="entry name" value="VOC"/>
    <property type="match status" value="2"/>
</dbReference>
<dbReference type="PANTHER" id="PTHR33993:SF10">
    <property type="entry name" value="CONSERVED PROTEIN"/>
    <property type="match status" value="1"/>
</dbReference>
<keyword evidence="3" id="KW-1185">Reference proteome</keyword>
<dbReference type="Proteomes" id="UP001596096">
    <property type="component" value="Unassembled WGS sequence"/>
</dbReference>
<dbReference type="CDD" id="cd07247">
    <property type="entry name" value="SgaA_N_like"/>
    <property type="match status" value="2"/>
</dbReference>